<proteinExistence type="predicted"/>
<keyword evidence="2" id="KW-1185">Reference proteome</keyword>
<sequence length="148" mass="17414">PFNQPSDKSSEQFLIKNNLERHIRNDHTGKQPLIILGPNELELKEVLITSESNYDDAISEGYSSNCNYSVDVYHDQNDFDHPSKQTTFIPLYKDVFNKNNLKRHIRHHHANEEYFICFEQKCHGMRLSSHDLLASHQKDVHESLIYYV</sequence>
<organism evidence="1 2">
    <name type="scientific">Funneliformis geosporum</name>
    <dbReference type="NCBI Taxonomy" id="1117311"/>
    <lineage>
        <taxon>Eukaryota</taxon>
        <taxon>Fungi</taxon>
        <taxon>Fungi incertae sedis</taxon>
        <taxon>Mucoromycota</taxon>
        <taxon>Glomeromycotina</taxon>
        <taxon>Glomeromycetes</taxon>
        <taxon>Glomerales</taxon>
        <taxon>Glomeraceae</taxon>
        <taxon>Funneliformis</taxon>
    </lineage>
</organism>
<evidence type="ECO:0000313" key="2">
    <source>
        <dbReference type="Proteomes" id="UP001153678"/>
    </source>
</evidence>
<feature type="non-terminal residue" evidence="1">
    <location>
        <position position="1"/>
    </location>
</feature>
<dbReference type="Proteomes" id="UP001153678">
    <property type="component" value="Unassembled WGS sequence"/>
</dbReference>
<comment type="caution">
    <text evidence="1">The sequence shown here is derived from an EMBL/GenBank/DDBJ whole genome shotgun (WGS) entry which is preliminary data.</text>
</comment>
<dbReference type="EMBL" id="CAMKVN010002065">
    <property type="protein sequence ID" value="CAI2179414.1"/>
    <property type="molecule type" value="Genomic_DNA"/>
</dbReference>
<gene>
    <name evidence="1" type="ORF">FWILDA_LOCUS9077</name>
</gene>
<protein>
    <submittedName>
        <fullName evidence="1">16115_t:CDS:1</fullName>
    </submittedName>
</protein>
<name>A0A9W4ST05_9GLOM</name>
<reference evidence="1" key="1">
    <citation type="submission" date="2022-08" db="EMBL/GenBank/DDBJ databases">
        <authorList>
            <person name="Kallberg Y."/>
            <person name="Tangrot J."/>
            <person name="Rosling A."/>
        </authorList>
    </citation>
    <scope>NUCLEOTIDE SEQUENCE</scope>
    <source>
        <strain evidence="1">Wild A</strain>
    </source>
</reference>
<evidence type="ECO:0000313" key="1">
    <source>
        <dbReference type="EMBL" id="CAI2179414.1"/>
    </source>
</evidence>
<accession>A0A9W4ST05</accession>
<dbReference type="AlphaFoldDB" id="A0A9W4ST05"/>